<reference evidence="2 3" key="1">
    <citation type="submission" date="2018-05" db="EMBL/GenBank/DDBJ databases">
        <title>A metagenomic window into the 2 km-deep terrestrial subsurface aquifer revealed taxonomically and functionally diverse microbial community comprising novel uncultured bacterial lineages.</title>
        <authorList>
            <person name="Kadnikov V.V."/>
            <person name="Mardanov A.V."/>
            <person name="Beletsky A.V."/>
            <person name="Banks D."/>
            <person name="Pimenov N.V."/>
            <person name="Frank Y.A."/>
            <person name="Karnachuk O.V."/>
            <person name="Ravin N.V."/>
        </authorList>
    </citation>
    <scope>NUCLEOTIDE SEQUENCE [LARGE SCALE GENOMIC DNA]</scope>
    <source>
        <strain evidence="2">BY5</strain>
    </source>
</reference>
<dbReference type="Proteomes" id="UP000252355">
    <property type="component" value="Unassembled WGS sequence"/>
</dbReference>
<evidence type="ECO:0000259" key="1">
    <source>
        <dbReference type="Pfam" id="PF12697"/>
    </source>
</evidence>
<dbReference type="GO" id="GO:0016787">
    <property type="term" value="F:hydrolase activity"/>
    <property type="evidence" value="ECO:0007669"/>
    <property type="project" value="UniProtKB-KW"/>
</dbReference>
<accession>A0A367ZNA2</accession>
<evidence type="ECO:0000313" key="3">
    <source>
        <dbReference type="Proteomes" id="UP000252355"/>
    </source>
</evidence>
<dbReference type="PRINTS" id="PR00111">
    <property type="entry name" value="ABHYDROLASE"/>
</dbReference>
<name>A0A367ZNA2_9BACT</name>
<dbReference type="Pfam" id="PF12697">
    <property type="entry name" value="Abhydrolase_6"/>
    <property type="match status" value="1"/>
</dbReference>
<dbReference type="SUPFAM" id="SSF53474">
    <property type="entry name" value="alpha/beta-Hydrolases"/>
    <property type="match status" value="1"/>
</dbReference>
<protein>
    <submittedName>
        <fullName evidence="2">Beta-ketoadipate enol-lactone hydrolase</fullName>
    </submittedName>
</protein>
<feature type="domain" description="AB hydrolase-1" evidence="1">
    <location>
        <begin position="28"/>
        <end position="270"/>
    </location>
</feature>
<dbReference type="Gene3D" id="3.40.50.1820">
    <property type="entry name" value="alpha/beta hydrolase"/>
    <property type="match status" value="1"/>
</dbReference>
<dbReference type="PANTHER" id="PTHR43798">
    <property type="entry name" value="MONOACYLGLYCEROL LIPASE"/>
    <property type="match status" value="1"/>
</dbReference>
<gene>
    <name evidence="2" type="ORF">OZSIB_1002</name>
</gene>
<comment type="caution">
    <text evidence="2">The sequence shown here is derived from an EMBL/GenBank/DDBJ whole genome shotgun (WGS) entry which is preliminary data.</text>
</comment>
<dbReference type="GO" id="GO:0016020">
    <property type="term" value="C:membrane"/>
    <property type="evidence" value="ECO:0007669"/>
    <property type="project" value="TreeGrafter"/>
</dbReference>
<dbReference type="InterPro" id="IPR050266">
    <property type="entry name" value="AB_hydrolase_sf"/>
</dbReference>
<dbReference type="PANTHER" id="PTHR43798:SF33">
    <property type="entry name" value="HYDROLASE, PUTATIVE (AFU_ORTHOLOGUE AFUA_2G14860)-RELATED"/>
    <property type="match status" value="1"/>
</dbReference>
<sequence>MANRIKTAGLTILDTRISYFEVGAGRPVVLLHGNPGTKLDFQTLAETFGSDQVRFLAIDRPGHGNSDELLPETPDPWYDTKAYAEFLKRVAGGQAYVVGYSLGAFCALKLALRFPELVTGLGLIAPFVAPRDPRESPSGLPAWSRHPLLGTIMGLLLPTLAGGKVRQHLIDVWHPATIPETVLAEAHKRYTHFEALISTLRDKNDMLQVRGEVTGRLGEIRCPTLAILGGKDAICDPAAQGAVLAAIPGLRRVDLPEGGHGLPFTHTREVGEALLDHLQTIPTGPA</sequence>
<dbReference type="InterPro" id="IPR000073">
    <property type="entry name" value="AB_hydrolase_1"/>
</dbReference>
<dbReference type="InterPro" id="IPR029058">
    <property type="entry name" value="AB_hydrolase_fold"/>
</dbReference>
<organism evidence="2 3">
    <name type="scientific">Candidatus Ozemobacter sibiricus</name>
    <dbReference type="NCBI Taxonomy" id="2268124"/>
    <lineage>
        <taxon>Bacteria</taxon>
        <taxon>Candidatus Ozemobacteria</taxon>
        <taxon>Candidatus Ozemobacterales</taxon>
        <taxon>Candidatus Ozemobacteraceae</taxon>
        <taxon>Candidatus Ozemobacter</taxon>
    </lineage>
</organism>
<dbReference type="EMBL" id="QOQW01000018">
    <property type="protein sequence ID" value="RCK78852.1"/>
    <property type="molecule type" value="Genomic_DNA"/>
</dbReference>
<evidence type="ECO:0000313" key="2">
    <source>
        <dbReference type="EMBL" id="RCK78852.1"/>
    </source>
</evidence>
<dbReference type="AlphaFoldDB" id="A0A367ZNA2"/>
<proteinExistence type="predicted"/>
<keyword evidence="2" id="KW-0378">Hydrolase</keyword>